<sequence length="159" mass="18343">MLQLRRTVYDHEQLLTILSSIISLAGAKIKWLKVENKDIEIEFEEEVELGLQQDLMSQLVTRKIIPVEKFDEEVEFDYFLRIYKECLKENFPKMLLLSPDSVMYEIISDYIYKTPIGSYIFGMLIVEESSLDKYSFVVCGSSGFGEDIASIQVGYKGAL</sequence>
<dbReference type="AlphaFoldDB" id="A0A7C3WMN5"/>
<reference evidence="1" key="1">
    <citation type="journal article" date="2020" name="mSystems">
        <title>Genome- and Community-Level Interaction Insights into Carbon Utilization and Element Cycling Functions of Hydrothermarchaeota in Hydrothermal Sediment.</title>
        <authorList>
            <person name="Zhou Z."/>
            <person name="Liu Y."/>
            <person name="Xu W."/>
            <person name="Pan J."/>
            <person name="Luo Z.H."/>
            <person name="Li M."/>
        </authorList>
    </citation>
    <scope>NUCLEOTIDE SEQUENCE [LARGE SCALE GENOMIC DNA]</scope>
    <source>
        <strain evidence="1">SpSt-751</strain>
    </source>
</reference>
<comment type="caution">
    <text evidence="1">The sequence shown here is derived from an EMBL/GenBank/DDBJ whole genome shotgun (WGS) entry which is preliminary data.</text>
</comment>
<accession>A0A7C3WMN5</accession>
<proteinExistence type="predicted"/>
<organism evidence="1">
    <name type="scientific">Dictyoglomus turgidum</name>
    <dbReference type="NCBI Taxonomy" id="513050"/>
    <lineage>
        <taxon>Bacteria</taxon>
        <taxon>Pseudomonadati</taxon>
        <taxon>Dictyoglomota</taxon>
        <taxon>Dictyoglomia</taxon>
        <taxon>Dictyoglomales</taxon>
        <taxon>Dictyoglomaceae</taxon>
        <taxon>Dictyoglomus</taxon>
    </lineage>
</organism>
<protein>
    <submittedName>
        <fullName evidence="1">Uncharacterized protein</fullName>
    </submittedName>
</protein>
<dbReference type="EMBL" id="DTGA01000091">
    <property type="protein sequence ID" value="HGB30967.1"/>
    <property type="molecule type" value="Genomic_DNA"/>
</dbReference>
<evidence type="ECO:0000313" key="1">
    <source>
        <dbReference type="EMBL" id="HGB30967.1"/>
    </source>
</evidence>
<gene>
    <name evidence="1" type="ORF">ENV35_03720</name>
</gene>
<name>A0A7C3WMN5_9BACT</name>